<dbReference type="AlphaFoldDB" id="A0A9P9JNU4"/>
<dbReference type="OrthoDB" id="5600002at2759"/>
<dbReference type="EMBL" id="JAGMUX010000020">
    <property type="protein sequence ID" value="KAH7231613.1"/>
    <property type="molecule type" value="Genomic_DNA"/>
</dbReference>
<feature type="compositionally biased region" description="Polar residues" evidence="1">
    <location>
        <begin position="1"/>
        <end position="11"/>
    </location>
</feature>
<feature type="compositionally biased region" description="Basic and acidic residues" evidence="1">
    <location>
        <begin position="74"/>
        <end position="89"/>
    </location>
</feature>
<comment type="caution">
    <text evidence="2">The sequence shown here is derived from an EMBL/GenBank/DDBJ whole genome shotgun (WGS) entry which is preliminary data.</text>
</comment>
<reference evidence="2" key="1">
    <citation type="journal article" date="2021" name="Nat. Commun.">
        <title>Genetic determinants of endophytism in the Arabidopsis root mycobiome.</title>
        <authorList>
            <person name="Mesny F."/>
            <person name="Miyauchi S."/>
            <person name="Thiergart T."/>
            <person name="Pickel B."/>
            <person name="Atanasova L."/>
            <person name="Karlsson M."/>
            <person name="Huettel B."/>
            <person name="Barry K.W."/>
            <person name="Haridas S."/>
            <person name="Chen C."/>
            <person name="Bauer D."/>
            <person name="Andreopoulos W."/>
            <person name="Pangilinan J."/>
            <person name="LaButti K."/>
            <person name="Riley R."/>
            <person name="Lipzen A."/>
            <person name="Clum A."/>
            <person name="Drula E."/>
            <person name="Henrissat B."/>
            <person name="Kohler A."/>
            <person name="Grigoriev I.V."/>
            <person name="Martin F.M."/>
            <person name="Hacquard S."/>
        </authorList>
    </citation>
    <scope>NUCLEOTIDE SEQUENCE</scope>
    <source>
        <strain evidence="2">MPI-CAGE-AT-0023</strain>
    </source>
</reference>
<protein>
    <submittedName>
        <fullName evidence="2">Uncharacterized protein</fullName>
    </submittedName>
</protein>
<feature type="compositionally biased region" description="Pro residues" evidence="1">
    <location>
        <begin position="50"/>
        <end position="64"/>
    </location>
</feature>
<proteinExistence type="predicted"/>
<keyword evidence="3" id="KW-1185">Reference proteome</keyword>
<evidence type="ECO:0000256" key="1">
    <source>
        <dbReference type="SAM" id="MobiDB-lite"/>
    </source>
</evidence>
<feature type="compositionally biased region" description="Polar residues" evidence="1">
    <location>
        <begin position="90"/>
        <end position="102"/>
    </location>
</feature>
<dbReference type="GeneID" id="70223981"/>
<dbReference type="Proteomes" id="UP000720189">
    <property type="component" value="Unassembled WGS sequence"/>
</dbReference>
<evidence type="ECO:0000313" key="2">
    <source>
        <dbReference type="EMBL" id="KAH7231613.1"/>
    </source>
</evidence>
<gene>
    <name evidence="2" type="ORF">BKA55DRAFT_581149</name>
</gene>
<feature type="compositionally biased region" description="Low complexity" evidence="1">
    <location>
        <begin position="23"/>
        <end position="49"/>
    </location>
</feature>
<evidence type="ECO:0000313" key="3">
    <source>
        <dbReference type="Proteomes" id="UP000720189"/>
    </source>
</evidence>
<sequence>MAAPHQQTGTLGQRPRMVEPRSHPQSSGPPSSSHSWPNSNDAAPLLSTPSQPPFPQPIPLPQPTPILSYGAKGSSDDPSGKDNVPHSDSRNAATIMSASSLRPNHFNPRAPKRIDVLRRHHASPSRIEPIGRSRRSGILSNIGDRISFQEMSTTSLATAHYTISQDHTGGEESRRSQLFAGFGRKHQRHLQTRRSAASQSNASPATVESLDPSFAPLFDGGGMELAKPLNSGDVLNDFDFDSFLHSEDGSQ</sequence>
<dbReference type="RefSeq" id="XP_046043550.1">
    <property type="nucleotide sequence ID" value="XM_046194027.1"/>
</dbReference>
<feature type="region of interest" description="Disordered" evidence="1">
    <location>
        <begin position="1"/>
        <end position="108"/>
    </location>
</feature>
<name>A0A9P9JNU4_FUSRE</name>
<organism evidence="2 3">
    <name type="scientific">Fusarium redolens</name>
    <dbReference type="NCBI Taxonomy" id="48865"/>
    <lineage>
        <taxon>Eukaryota</taxon>
        <taxon>Fungi</taxon>
        <taxon>Dikarya</taxon>
        <taxon>Ascomycota</taxon>
        <taxon>Pezizomycotina</taxon>
        <taxon>Sordariomycetes</taxon>
        <taxon>Hypocreomycetidae</taxon>
        <taxon>Hypocreales</taxon>
        <taxon>Nectriaceae</taxon>
        <taxon>Fusarium</taxon>
        <taxon>Fusarium redolens species complex</taxon>
    </lineage>
</organism>
<feature type="region of interest" description="Disordered" evidence="1">
    <location>
        <begin position="190"/>
        <end position="213"/>
    </location>
</feature>
<feature type="compositionally biased region" description="Polar residues" evidence="1">
    <location>
        <begin position="193"/>
        <end position="206"/>
    </location>
</feature>
<accession>A0A9P9JNU4</accession>